<feature type="transmembrane region" description="Helical" evidence="8">
    <location>
        <begin position="6"/>
        <end position="27"/>
    </location>
</feature>
<feature type="transmembrane region" description="Helical" evidence="8">
    <location>
        <begin position="270"/>
        <end position="291"/>
    </location>
</feature>
<dbReference type="InterPro" id="IPR004776">
    <property type="entry name" value="Mem_transp_PIN-like"/>
</dbReference>
<sequence>MAALLRVAEIMFPVLALMGAGFTYGRWRKLDPRFITDLILFLMGPALMFDALARQRFDAGELIRAMGFSLAIQLIPGAAALAVRRAAGIRSRAFVPSVMIMNTVSLPYPLALLAFGEAGLAQVVLLSIPNVFIVFTLGIMLHGGRSQTMEPLRMPSLYASGAGILVSMLALPVPAFLLSFTHIAGRGMFPLELFALGYRLRSIRISDLRLSLFTVGLRFGLGFLTAWGIARVFALEETARAALFLVSCSPPAILNYIFAERYGQEGPLAASIVFTGTAASLLTTPLVLLYLQLA</sequence>
<evidence type="ECO:0000256" key="1">
    <source>
        <dbReference type="ARBA" id="ARBA00004651"/>
    </source>
</evidence>
<evidence type="ECO:0000256" key="7">
    <source>
        <dbReference type="ARBA" id="ARBA00023136"/>
    </source>
</evidence>
<keyword evidence="5 8" id="KW-0812">Transmembrane</keyword>
<dbReference type="InterPro" id="IPR038770">
    <property type="entry name" value="Na+/solute_symporter_sf"/>
</dbReference>
<evidence type="ECO:0000256" key="4">
    <source>
        <dbReference type="ARBA" id="ARBA00022475"/>
    </source>
</evidence>
<feature type="transmembrane region" description="Helical" evidence="8">
    <location>
        <begin position="212"/>
        <end position="233"/>
    </location>
</feature>
<evidence type="ECO:0000313" key="9">
    <source>
        <dbReference type="EMBL" id="MBI3127966.1"/>
    </source>
</evidence>
<gene>
    <name evidence="9" type="ORF">HYZ11_10205</name>
</gene>
<dbReference type="GO" id="GO:0055085">
    <property type="term" value="P:transmembrane transport"/>
    <property type="evidence" value="ECO:0007669"/>
    <property type="project" value="InterPro"/>
</dbReference>
<organism evidence="9 10">
    <name type="scientific">Tectimicrobiota bacterium</name>
    <dbReference type="NCBI Taxonomy" id="2528274"/>
    <lineage>
        <taxon>Bacteria</taxon>
        <taxon>Pseudomonadati</taxon>
        <taxon>Nitrospinota/Tectimicrobiota group</taxon>
        <taxon>Candidatus Tectimicrobiota</taxon>
    </lineage>
</organism>
<evidence type="ECO:0000256" key="5">
    <source>
        <dbReference type="ARBA" id="ARBA00022692"/>
    </source>
</evidence>
<proteinExistence type="inferred from homology"/>
<feature type="transmembrane region" description="Helical" evidence="8">
    <location>
        <begin position="95"/>
        <end position="115"/>
    </location>
</feature>
<comment type="subcellular location">
    <subcellularLocation>
        <location evidence="1">Cell membrane</location>
        <topology evidence="1">Multi-pass membrane protein</topology>
    </subcellularLocation>
</comment>
<dbReference type="PANTHER" id="PTHR36838">
    <property type="entry name" value="AUXIN EFFLUX CARRIER FAMILY PROTEIN"/>
    <property type="match status" value="1"/>
</dbReference>
<feature type="transmembrane region" description="Helical" evidence="8">
    <location>
        <begin position="65"/>
        <end position="83"/>
    </location>
</feature>
<evidence type="ECO:0000313" key="10">
    <source>
        <dbReference type="Proteomes" id="UP000782312"/>
    </source>
</evidence>
<dbReference type="Gene3D" id="1.20.1530.20">
    <property type="match status" value="1"/>
</dbReference>
<comment type="caution">
    <text evidence="9">The sequence shown here is derived from an EMBL/GenBank/DDBJ whole genome shotgun (WGS) entry which is preliminary data.</text>
</comment>
<keyword evidence="4" id="KW-1003">Cell membrane</keyword>
<dbReference type="Proteomes" id="UP000782312">
    <property type="component" value="Unassembled WGS sequence"/>
</dbReference>
<evidence type="ECO:0000256" key="8">
    <source>
        <dbReference type="SAM" id="Phobius"/>
    </source>
</evidence>
<keyword evidence="3" id="KW-0813">Transport</keyword>
<feature type="transmembrane region" description="Helical" evidence="8">
    <location>
        <begin position="34"/>
        <end position="53"/>
    </location>
</feature>
<name>A0A932HYI4_UNCTE</name>
<dbReference type="Pfam" id="PF03547">
    <property type="entry name" value="Mem_trans"/>
    <property type="match status" value="1"/>
</dbReference>
<dbReference type="EMBL" id="JACPUR010000021">
    <property type="protein sequence ID" value="MBI3127966.1"/>
    <property type="molecule type" value="Genomic_DNA"/>
</dbReference>
<evidence type="ECO:0000256" key="3">
    <source>
        <dbReference type="ARBA" id="ARBA00022448"/>
    </source>
</evidence>
<dbReference type="AlphaFoldDB" id="A0A932HYI4"/>
<keyword evidence="7 8" id="KW-0472">Membrane</keyword>
<feature type="transmembrane region" description="Helical" evidence="8">
    <location>
        <begin position="156"/>
        <end position="177"/>
    </location>
</feature>
<dbReference type="GO" id="GO:0005886">
    <property type="term" value="C:plasma membrane"/>
    <property type="evidence" value="ECO:0007669"/>
    <property type="project" value="UniProtKB-SubCell"/>
</dbReference>
<comment type="similarity">
    <text evidence="2">Belongs to the auxin efflux carrier (TC 2.A.69) family.</text>
</comment>
<feature type="transmembrane region" description="Helical" evidence="8">
    <location>
        <begin position="239"/>
        <end position="258"/>
    </location>
</feature>
<accession>A0A932HYI4</accession>
<keyword evidence="6 8" id="KW-1133">Transmembrane helix</keyword>
<dbReference type="PANTHER" id="PTHR36838:SF1">
    <property type="entry name" value="SLR1864 PROTEIN"/>
    <property type="match status" value="1"/>
</dbReference>
<evidence type="ECO:0000256" key="6">
    <source>
        <dbReference type="ARBA" id="ARBA00022989"/>
    </source>
</evidence>
<protein>
    <submittedName>
        <fullName evidence="9">AEC family transporter</fullName>
    </submittedName>
</protein>
<reference evidence="9" key="1">
    <citation type="submission" date="2020-07" db="EMBL/GenBank/DDBJ databases">
        <title>Huge and variable diversity of episymbiotic CPR bacteria and DPANN archaea in groundwater ecosystems.</title>
        <authorList>
            <person name="He C.Y."/>
            <person name="Keren R."/>
            <person name="Whittaker M."/>
            <person name="Farag I.F."/>
            <person name="Doudna J."/>
            <person name="Cate J.H.D."/>
            <person name="Banfield J.F."/>
        </authorList>
    </citation>
    <scope>NUCLEOTIDE SEQUENCE</scope>
    <source>
        <strain evidence="9">NC_groundwater_763_Ag_S-0.2um_68_21</strain>
    </source>
</reference>
<feature type="transmembrane region" description="Helical" evidence="8">
    <location>
        <begin position="121"/>
        <end position="144"/>
    </location>
</feature>
<evidence type="ECO:0000256" key="2">
    <source>
        <dbReference type="ARBA" id="ARBA00010145"/>
    </source>
</evidence>